<dbReference type="InterPro" id="IPR008972">
    <property type="entry name" value="Cupredoxin"/>
</dbReference>
<keyword evidence="2" id="KW-0472">Membrane</keyword>
<reference evidence="5 6" key="1">
    <citation type="journal article" date="2012" name="J. Bacteriol.">
        <title>Genome Sequence of Blastococcus saxobsidens DD2, a Stone-Inhabiting Bacterium.</title>
        <authorList>
            <person name="Chouaia B."/>
            <person name="Crotti E."/>
            <person name="Brusetti L."/>
            <person name="Daffonchio D."/>
            <person name="Essoussi I."/>
            <person name="Nouioui I."/>
            <person name="Sbissi I."/>
            <person name="Ghodhbane-Gtari F."/>
            <person name="Gtari M."/>
            <person name="Vacherie B."/>
            <person name="Barbe V."/>
            <person name="Medigue C."/>
            <person name="Gury J."/>
            <person name="Pujic P."/>
            <person name="Normand P."/>
        </authorList>
    </citation>
    <scope>NUCLEOTIDE SEQUENCE [LARGE SCALE GENOMIC DNA]</scope>
    <source>
        <strain evidence="5 6">DD2</strain>
    </source>
</reference>
<dbReference type="SUPFAM" id="SSF49503">
    <property type="entry name" value="Cupredoxins"/>
    <property type="match status" value="1"/>
</dbReference>
<sequence>MSVNALFFTGLTTGLIAGGASCAAVQGGLLAGALTGRTPAAPVSSARSNTGPQARRTRPASSGYDDTAAIGSVGPGNRGKPPVPRRKNPGRGTAESSATATLVRGKPVAVPKPPPQSLRAPLTAFLGAKLVSHTLLGAALGAFGAALEPGPKLRGSFLVLAALLMLLFALDMFGVRAVHKLVPRPPASWGKLVRRTTRKQSAGISLAKPAVLGFLTVLLPCGVTMSVALLAITSGSVAAGAAVMAGFVLGTAPLFAVLGFLLRKSTKVVQGRLTKVTGVVVLLVALWTMSSGLRVGGWFDVTSLAASSSTSAGSTESAGAVTTDATGSQVITLDVTDYAYEPARVEAKAGVPTTLVLRTNDTQGCTRAFVIPSGGFQQVLPATGNTEVPLGKPQPGILRYTCSMGMYGGSIDFTGDSS</sequence>
<dbReference type="EMBL" id="FO117623">
    <property type="protein sequence ID" value="CCG02811.1"/>
    <property type="molecule type" value="Genomic_DNA"/>
</dbReference>
<dbReference type="eggNOG" id="COG2836">
    <property type="taxonomic scope" value="Bacteria"/>
</dbReference>
<feature type="transmembrane region" description="Helical" evidence="2">
    <location>
        <begin position="238"/>
        <end position="261"/>
    </location>
</feature>
<evidence type="ECO:0008006" key="7">
    <source>
        <dbReference type="Google" id="ProtNLM"/>
    </source>
</evidence>
<evidence type="ECO:0000256" key="2">
    <source>
        <dbReference type="SAM" id="Phobius"/>
    </source>
</evidence>
<feature type="transmembrane region" description="Helical" evidence="2">
    <location>
        <begin position="210"/>
        <end position="232"/>
    </location>
</feature>
<feature type="transmembrane region" description="Helical" evidence="2">
    <location>
        <begin position="157"/>
        <end position="175"/>
    </location>
</feature>
<dbReference type="RefSeq" id="WP_014375694.1">
    <property type="nucleotide sequence ID" value="NC_016943.1"/>
</dbReference>
<evidence type="ECO:0000313" key="5">
    <source>
        <dbReference type="EMBL" id="CCG02811.1"/>
    </source>
</evidence>
<dbReference type="Proteomes" id="UP000007517">
    <property type="component" value="Chromosome"/>
</dbReference>
<evidence type="ECO:0000313" key="6">
    <source>
        <dbReference type="Proteomes" id="UP000007517"/>
    </source>
</evidence>
<dbReference type="Gene3D" id="2.60.40.420">
    <property type="entry name" value="Cupredoxins - blue copper proteins"/>
    <property type="match status" value="1"/>
</dbReference>
<accession>H6RQ42</accession>
<protein>
    <recommendedName>
        <fullName evidence="7">Sulfite exporter TauE/SafE family protein</fullName>
    </recommendedName>
</protein>
<dbReference type="AlphaFoldDB" id="H6RQ42"/>
<dbReference type="Pfam" id="PF13386">
    <property type="entry name" value="DsbD_2"/>
    <property type="match status" value="1"/>
</dbReference>
<feature type="domain" description="Urease accessory protein UreH-like transmembrane" evidence="3">
    <location>
        <begin position="119"/>
        <end position="287"/>
    </location>
</feature>
<keyword evidence="2" id="KW-1133">Transmembrane helix</keyword>
<feature type="domain" description="EfeO-type cupredoxin-like" evidence="4">
    <location>
        <begin position="322"/>
        <end position="409"/>
    </location>
</feature>
<dbReference type="OrthoDB" id="5502616at2"/>
<dbReference type="PANTHER" id="PTHR42208">
    <property type="entry name" value="HEAVY METAL TRANSPORTER-RELATED"/>
    <property type="match status" value="1"/>
</dbReference>
<dbReference type="HOGENOM" id="CLU_047817_0_0_11"/>
<dbReference type="STRING" id="1146883.BLASA_1895"/>
<proteinExistence type="predicted"/>
<evidence type="ECO:0000256" key="1">
    <source>
        <dbReference type="SAM" id="MobiDB-lite"/>
    </source>
</evidence>
<dbReference type="InterPro" id="IPR028096">
    <property type="entry name" value="EfeO_Cupredoxin"/>
</dbReference>
<evidence type="ECO:0000259" key="4">
    <source>
        <dbReference type="Pfam" id="PF13473"/>
    </source>
</evidence>
<feature type="transmembrane region" description="Helical" evidence="2">
    <location>
        <begin position="273"/>
        <end position="293"/>
    </location>
</feature>
<keyword evidence="6" id="KW-1185">Reference proteome</keyword>
<dbReference type="PANTHER" id="PTHR42208:SF1">
    <property type="entry name" value="HEAVY METAL TRANSPORTER"/>
    <property type="match status" value="1"/>
</dbReference>
<dbReference type="KEGG" id="bsd:BLASA_1895"/>
<dbReference type="InterPro" id="IPR039447">
    <property type="entry name" value="UreH-like_TM_dom"/>
</dbReference>
<gene>
    <name evidence="5" type="ordered locus">BLASA_1895</name>
</gene>
<feature type="region of interest" description="Disordered" evidence="1">
    <location>
        <begin position="38"/>
        <end position="100"/>
    </location>
</feature>
<organism evidence="5 6">
    <name type="scientific">Blastococcus saxobsidens (strain DD2)</name>
    <dbReference type="NCBI Taxonomy" id="1146883"/>
    <lineage>
        <taxon>Bacteria</taxon>
        <taxon>Bacillati</taxon>
        <taxon>Actinomycetota</taxon>
        <taxon>Actinomycetes</taxon>
        <taxon>Geodermatophilales</taxon>
        <taxon>Geodermatophilaceae</taxon>
        <taxon>Blastococcus</taxon>
    </lineage>
</organism>
<dbReference type="eggNOG" id="COG4633">
    <property type="taxonomic scope" value="Bacteria"/>
</dbReference>
<dbReference type="Pfam" id="PF13473">
    <property type="entry name" value="Cupredoxin_1"/>
    <property type="match status" value="1"/>
</dbReference>
<name>H6RQ42_BLASD</name>
<evidence type="ECO:0000259" key="3">
    <source>
        <dbReference type="Pfam" id="PF13386"/>
    </source>
</evidence>
<keyword evidence="2" id="KW-0812">Transmembrane</keyword>
<reference evidence="6" key="2">
    <citation type="submission" date="2012-02" db="EMBL/GenBank/DDBJ databases">
        <title>Complete genome sequence of Blastococcus saxobsidens strain DD2.</title>
        <authorList>
            <person name="Genoscope."/>
        </authorList>
    </citation>
    <scope>NUCLEOTIDE SEQUENCE [LARGE SCALE GENOMIC DNA]</scope>
    <source>
        <strain evidence="6">DD2</strain>
    </source>
</reference>